<dbReference type="EMBL" id="BKZW01000003">
    <property type="protein sequence ID" value="GER91128.1"/>
    <property type="molecule type" value="Genomic_DNA"/>
</dbReference>
<comment type="caution">
    <text evidence="1">The sequence shown here is derived from an EMBL/GenBank/DDBJ whole genome shotgun (WGS) entry which is preliminary data.</text>
</comment>
<dbReference type="AlphaFoldDB" id="A0A5J4KN78"/>
<evidence type="ECO:0000313" key="1">
    <source>
        <dbReference type="EMBL" id="GER91128.1"/>
    </source>
</evidence>
<organism evidence="1 2">
    <name type="scientific">Dictyobacter vulcani</name>
    <dbReference type="NCBI Taxonomy" id="2607529"/>
    <lineage>
        <taxon>Bacteria</taxon>
        <taxon>Bacillati</taxon>
        <taxon>Chloroflexota</taxon>
        <taxon>Ktedonobacteria</taxon>
        <taxon>Ktedonobacterales</taxon>
        <taxon>Dictyobacteraceae</taxon>
        <taxon>Dictyobacter</taxon>
    </lineage>
</organism>
<protein>
    <recommendedName>
        <fullName evidence="3">Zinc finger Ogr/Delta-type domain-containing protein</fullName>
    </recommendedName>
</protein>
<evidence type="ECO:0000313" key="2">
    <source>
        <dbReference type="Proteomes" id="UP000326912"/>
    </source>
</evidence>
<evidence type="ECO:0008006" key="3">
    <source>
        <dbReference type="Google" id="ProtNLM"/>
    </source>
</evidence>
<dbReference type="RefSeq" id="WP_151758806.1">
    <property type="nucleotide sequence ID" value="NZ_BKZW01000003.1"/>
</dbReference>
<sequence>MNCPICNKNMNIVRKDASYNRSKPATYDRTLFRCSDCDTWIKIEVPVKQMRAEKVIQPAS</sequence>
<gene>
    <name evidence="1" type="ORF">KDW_52900</name>
</gene>
<accession>A0A5J4KN78</accession>
<name>A0A5J4KN78_9CHLR</name>
<proteinExistence type="predicted"/>
<reference evidence="1 2" key="1">
    <citation type="submission" date="2019-10" db="EMBL/GenBank/DDBJ databases">
        <title>Dictyobacter vulcani sp. nov., within the class Ktedonobacteria, isolated from soil of volcanic Mt. Zao.</title>
        <authorList>
            <person name="Zheng Y."/>
            <person name="Wang C.M."/>
            <person name="Sakai Y."/>
            <person name="Abe K."/>
            <person name="Yokota A."/>
            <person name="Yabe S."/>
        </authorList>
    </citation>
    <scope>NUCLEOTIDE SEQUENCE [LARGE SCALE GENOMIC DNA]</scope>
    <source>
        <strain evidence="1 2">W12</strain>
    </source>
</reference>
<dbReference type="Proteomes" id="UP000326912">
    <property type="component" value="Unassembled WGS sequence"/>
</dbReference>
<keyword evidence="2" id="KW-1185">Reference proteome</keyword>